<dbReference type="AlphaFoldDB" id="A0A923G9J1"/>
<reference evidence="1" key="1">
    <citation type="journal article" date="2020" name="Microorganisms">
        <title>Reliable Identification of Environmental Pseudomonas Isolates Using the rpoD Gene.</title>
        <authorList>
            <consortium name="The Broad Institute Genome Sequencing Platform"/>
            <person name="Girard L."/>
            <person name="Lood C."/>
            <person name="Rokni-Zadeh H."/>
            <person name="van Noort V."/>
            <person name="Lavigne R."/>
            <person name="De Mot R."/>
        </authorList>
    </citation>
    <scope>NUCLEOTIDE SEQUENCE</scope>
    <source>
        <strain evidence="1">BW13M1</strain>
    </source>
</reference>
<sequence>MNMPSITECRECGSTSLTWDTHNKNISQAQHGRLTTQDIRCQFVLGCDHCSETLAVVSADQVAAWLTETRETSAEPSAPVERDERADFAKWTHEVIGTHEFEGVHHKVQRRDSMSKDDESMAWGGWQARAALERKPSSGQGSSEPIAWHVGGNGYDRVCFEHPGDITGDPCVQPINDLRQLIGILKRYSLTAE</sequence>
<proteinExistence type="predicted"/>
<reference evidence="1" key="2">
    <citation type="submission" date="2020-07" db="EMBL/GenBank/DDBJ databases">
        <authorList>
            <person name="Lood C."/>
            <person name="Girard L."/>
        </authorList>
    </citation>
    <scope>NUCLEOTIDE SEQUENCE</scope>
    <source>
        <strain evidence="1">BW13M1</strain>
    </source>
</reference>
<organism evidence="1">
    <name type="scientific">Pseudomonas peradeniyensis</name>
    <dbReference type="NCBI Taxonomy" id="2745488"/>
    <lineage>
        <taxon>Bacteria</taxon>
        <taxon>Pseudomonadati</taxon>
        <taxon>Pseudomonadota</taxon>
        <taxon>Gammaproteobacteria</taxon>
        <taxon>Pseudomonadales</taxon>
        <taxon>Pseudomonadaceae</taxon>
        <taxon>Pseudomonas</taxon>
    </lineage>
</organism>
<dbReference type="RefSeq" id="WP_186733565.1">
    <property type="nucleotide sequence ID" value="NZ_JABWRJ020000004.1"/>
</dbReference>
<evidence type="ECO:0008006" key="2">
    <source>
        <dbReference type="Google" id="ProtNLM"/>
    </source>
</evidence>
<gene>
    <name evidence="1" type="ORF">HU751_13475</name>
</gene>
<protein>
    <recommendedName>
        <fullName evidence="2">Restriction alleviation protein Lar</fullName>
    </recommendedName>
</protein>
<accession>A0A923G9J1</accession>
<comment type="caution">
    <text evidence="1">The sequence shown here is derived from an EMBL/GenBank/DDBJ whole genome shotgun (WGS) entry which is preliminary data.</text>
</comment>
<evidence type="ECO:0000313" key="1">
    <source>
        <dbReference type="EMBL" id="MBC3446790.1"/>
    </source>
</evidence>
<name>A0A923G9J1_9PSED</name>
<dbReference type="EMBL" id="JABWRJ010000016">
    <property type="protein sequence ID" value="MBC3446790.1"/>
    <property type="molecule type" value="Genomic_DNA"/>
</dbReference>